<comment type="caution">
    <text evidence="5">The sequence shown here is derived from an EMBL/GenBank/DDBJ whole genome shotgun (WGS) entry which is preliminary data.</text>
</comment>
<sequence length="136" mass="14737">MYLLEWAWHLHENKCELELVDPRLSEFNEEEVKQVTKIGLLCTQTSSMLRPTMSGVVGMLTGAIEVMTVTSKPGYLTDWKFDDASSVSDLTLAVATKGTGSSSSYLSASTRVVGDAGLAPANATLPMLHNIVNDGW</sequence>
<evidence type="ECO:0000256" key="4">
    <source>
        <dbReference type="ARBA" id="ARBA00022840"/>
    </source>
</evidence>
<keyword evidence="2" id="KW-0547">Nucleotide-binding</keyword>
<dbReference type="Gene3D" id="1.10.510.10">
    <property type="entry name" value="Transferase(Phosphotransferase) domain 1"/>
    <property type="match status" value="1"/>
</dbReference>
<organism evidence="5 6">
    <name type="scientific">Rubus argutus</name>
    <name type="common">Southern blackberry</name>
    <dbReference type="NCBI Taxonomy" id="59490"/>
    <lineage>
        <taxon>Eukaryota</taxon>
        <taxon>Viridiplantae</taxon>
        <taxon>Streptophyta</taxon>
        <taxon>Embryophyta</taxon>
        <taxon>Tracheophyta</taxon>
        <taxon>Spermatophyta</taxon>
        <taxon>Magnoliopsida</taxon>
        <taxon>eudicotyledons</taxon>
        <taxon>Gunneridae</taxon>
        <taxon>Pentapetalae</taxon>
        <taxon>rosids</taxon>
        <taxon>fabids</taxon>
        <taxon>Rosales</taxon>
        <taxon>Rosaceae</taxon>
        <taxon>Rosoideae</taxon>
        <taxon>Rosoideae incertae sedis</taxon>
        <taxon>Rubus</taxon>
    </lineage>
</organism>
<evidence type="ECO:0000313" key="5">
    <source>
        <dbReference type="EMBL" id="KAK9907103.1"/>
    </source>
</evidence>
<evidence type="ECO:0000256" key="2">
    <source>
        <dbReference type="ARBA" id="ARBA00022741"/>
    </source>
</evidence>
<dbReference type="EMBL" id="JBEDUW010000039">
    <property type="protein sequence ID" value="KAK9907103.1"/>
    <property type="molecule type" value="Genomic_DNA"/>
</dbReference>
<accession>A0AAW1VSF7</accession>
<dbReference type="PANTHER" id="PTHR47973">
    <property type="entry name" value="CYSTEINE-RICH RECEPTOR-LIKE PROTEIN KINASE 3"/>
    <property type="match status" value="1"/>
</dbReference>
<dbReference type="Proteomes" id="UP001457282">
    <property type="component" value="Unassembled WGS sequence"/>
</dbReference>
<proteinExistence type="predicted"/>
<dbReference type="AlphaFoldDB" id="A0AAW1VSF7"/>
<dbReference type="GO" id="GO:0005524">
    <property type="term" value="F:ATP binding"/>
    <property type="evidence" value="ECO:0007669"/>
    <property type="project" value="UniProtKB-KW"/>
</dbReference>
<dbReference type="GO" id="GO:0016301">
    <property type="term" value="F:kinase activity"/>
    <property type="evidence" value="ECO:0007669"/>
    <property type="project" value="UniProtKB-KW"/>
</dbReference>
<keyword evidence="3" id="KW-0418">Kinase</keyword>
<protein>
    <submittedName>
        <fullName evidence="5">Uncharacterized protein</fullName>
    </submittedName>
</protein>
<evidence type="ECO:0000256" key="3">
    <source>
        <dbReference type="ARBA" id="ARBA00022777"/>
    </source>
</evidence>
<keyword evidence="6" id="KW-1185">Reference proteome</keyword>
<name>A0AAW1VSF7_RUBAR</name>
<gene>
    <name evidence="5" type="ORF">M0R45_002415</name>
</gene>
<reference evidence="5 6" key="1">
    <citation type="journal article" date="2023" name="G3 (Bethesda)">
        <title>A chromosome-length genome assembly and annotation of blackberry (Rubus argutus, cv. 'Hillquist').</title>
        <authorList>
            <person name="Bruna T."/>
            <person name="Aryal R."/>
            <person name="Dudchenko O."/>
            <person name="Sargent D.J."/>
            <person name="Mead D."/>
            <person name="Buti M."/>
            <person name="Cavallini A."/>
            <person name="Hytonen T."/>
            <person name="Andres J."/>
            <person name="Pham M."/>
            <person name="Weisz D."/>
            <person name="Mascagni F."/>
            <person name="Usai G."/>
            <person name="Natali L."/>
            <person name="Bassil N."/>
            <person name="Fernandez G.E."/>
            <person name="Lomsadze A."/>
            <person name="Armour M."/>
            <person name="Olukolu B."/>
            <person name="Poorten T."/>
            <person name="Britton C."/>
            <person name="Davik J."/>
            <person name="Ashrafi H."/>
            <person name="Aiden E.L."/>
            <person name="Borodovsky M."/>
            <person name="Worthington M."/>
        </authorList>
    </citation>
    <scope>NUCLEOTIDE SEQUENCE [LARGE SCALE GENOMIC DNA]</scope>
    <source>
        <strain evidence="5">PI 553951</strain>
    </source>
</reference>
<evidence type="ECO:0000256" key="1">
    <source>
        <dbReference type="ARBA" id="ARBA00022679"/>
    </source>
</evidence>
<dbReference type="InterPro" id="IPR052059">
    <property type="entry name" value="CR_Ser/Thr_kinase"/>
</dbReference>
<keyword evidence="1" id="KW-0808">Transferase</keyword>
<keyword evidence="4" id="KW-0067">ATP-binding</keyword>
<evidence type="ECO:0000313" key="6">
    <source>
        <dbReference type="Proteomes" id="UP001457282"/>
    </source>
</evidence>